<keyword evidence="3" id="KW-0863">Zinc-finger</keyword>
<gene>
    <name evidence="6" type="ORF">ILEXP_LOCUS56071</name>
</gene>
<dbReference type="PANTHER" id="PTHR47208">
    <property type="entry name" value="OS02G0174800 PROTEIN"/>
    <property type="match status" value="1"/>
</dbReference>
<sequence>MSSIQVANYQTGSSPTPDLRDDFLKNCLKCKKNLEGIDTYMYRGDAAFCSDECRDEEILADHLRMTERKTMKKSLEKSLISSNNKVIFFVGDVPLSAYKNGL</sequence>
<evidence type="ECO:0000259" key="5">
    <source>
        <dbReference type="PROSITE" id="PS51795"/>
    </source>
</evidence>
<dbReference type="Proteomes" id="UP001642360">
    <property type="component" value="Unassembled WGS sequence"/>
</dbReference>
<dbReference type="PROSITE" id="PS51795">
    <property type="entry name" value="ZF_FLZ"/>
    <property type="match status" value="1"/>
</dbReference>
<dbReference type="PANTHER" id="PTHR47208:SF1">
    <property type="entry name" value="OS02G0174800 PROTEIN"/>
    <property type="match status" value="1"/>
</dbReference>
<evidence type="ECO:0000256" key="4">
    <source>
        <dbReference type="PROSITE-ProRule" id="PRU01131"/>
    </source>
</evidence>
<accession>A0ABC8UX48</accession>
<dbReference type="InterPro" id="IPR007650">
    <property type="entry name" value="Zf-FLZ_dom"/>
</dbReference>
<keyword evidence="2" id="KW-0479">Metal-binding</keyword>
<dbReference type="EMBL" id="CAUOFW020009390">
    <property type="protein sequence ID" value="CAK9185653.1"/>
    <property type="molecule type" value="Genomic_DNA"/>
</dbReference>
<evidence type="ECO:0000313" key="6">
    <source>
        <dbReference type="EMBL" id="CAK9185653.1"/>
    </source>
</evidence>
<dbReference type="Pfam" id="PF04570">
    <property type="entry name" value="zf-FLZ"/>
    <property type="match status" value="1"/>
</dbReference>
<organism evidence="6 7">
    <name type="scientific">Ilex paraguariensis</name>
    <name type="common">yerba mate</name>
    <dbReference type="NCBI Taxonomy" id="185542"/>
    <lineage>
        <taxon>Eukaryota</taxon>
        <taxon>Viridiplantae</taxon>
        <taxon>Streptophyta</taxon>
        <taxon>Embryophyta</taxon>
        <taxon>Tracheophyta</taxon>
        <taxon>Spermatophyta</taxon>
        <taxon>Magnoliopsida</taxon>
        <taxon>eudicotyledons</taxon>
        <taxon>Gunneridae</taxon>
        <taxon>Pentapetalae</taxon>
        <taxon>asterids</taxon>
        <taxon>campanulids</taxon>
        <taxon>Aquifoliales</taxon>
        <taxon>Aquifoliaceae</taxon>
        <taxon>Ilex</taxon>
    </lineage>
</organism>
<comment type="similarity">
    <text evidence="1">Belongs to the FLZ family.</text>
</comment>
<keyword evidence="3" id="KW-0862">Zinc</keyword>
<dbReference type="GO" id="GO:0008270">
    <property type="term" value="F:zinc ion binding"/>
    <property type="evidence" value="ECO:0007669"/>
    <property type="project" value="UniProtKB-KW"/>
</dbReference>
<proteinExistence type="inferred from homology"/>
<evidence type="ECO:0000256" key="1">
    <source>
        <dbReference type="ARBA" id="ARBA00009374"/>
    </source>
</evidence>
<evidence type="ECO:0000313" key="7">
    <source>
        <dbReference type="Proteomes" id="UP001642360"/>
    </source>
</evidence>
<feature type="domain" description="FLZ-type" evidence="5">
    <location>
        <begin position="22"/>
        <end position="65"/>
    </location>
</feature>
<protein>
    <recommendedName>
        <fullName evidence="5">FLZ-type domain-containing protein</fullName>
    </recommendedName>
</protein>
<dbReference type="AlphaFoldDB" id="A0ABC8UX48"/>
<feature type="zinc finger region" description="FLZ-type" evidence="4">
    <location>
        <begin position="22"/>
        <end position="65"/>
    </location>
</feature>
<evidence type="ECO:0000256" key="2">
    <source>
        <dbReference type="ARBA" id="ARBA00022723"/>
    </source>
</evidence>
<dbReference type="InterPro" id="IPR044604">
    <property type="entry name" value="FLZ12/13/14"/>
</dbReference>
<comment type="caution">
    <text evidence="6">The sequence shown here is derived from an EMBL/GenBank/DDBJ whole genome shotgun (WGS) entry which is preliminary data.</text>
</comment>
<evidence type="ECO:0000256" key="3">
    <source>
        <dbReference type="ARBA" id="ARBA00022771"/>
    </source>
</evidence>
<name>A0ABC8UX48_9AQUA</name>
<keyword evidence="7" id="KW-1185">Reference proteome</keyword>
<reference evidence="6 7" key="1">
    <citation type="submission" date="2024-02" db="EMBL/GenBank/DDBJ databases">
        <authorList>
            <person name="Vignale AGUSTIN F."/>
            <person name="Sosa J E."/>
            <person name="Modenutti C."/>
        </authorList>
    </citation>
    <scope>NUCLEOTIDE SEQUENCE [LARGE SCALE GENOMIC DNA]</scope>
</reference>